<feature type="transmembrane region" description="Helical" evidence="1">
    <location>
        <begin position="110"/>
        <end position="131"/>
    </location>
</feature>
<protein>
    <submittedName>
        <fullName evidence="2">Uncharacterized protein</fullName>
    </submittedName>
</protein>
<dbReference type="AlphaFoldDB" id="A0A0R1YY15"/>
<feature type="transmembrane region" description="Helical" evidence="1">
    <location>
        <begin position="157"/>
        <end position="175"/>
    </location>
</feature>
<evidence type="ECO:0000313" key="2">
    <source>
        <dbReference type="EMBL" id="KRM47329.1"/>
    </source>
</evidence>
<accession>A0A0R1YY15</accession>
<sequence length="176" mass="20191">MEKLTVNKSVVKSLFWYGAFIWLIGLLIIIPHFKEIVPVASGIGISDTKISNALYFAWRLPLTYLVFSLIHTKWSVVVPAVWYYSAFAIRALMVVLLFSKGQFVDGMGYLLHTLVFGAVVYVFSLITLRIIHNNMFIQSDHYLVRWFGALKMSLRELWQPLLGSYVFYLLVSLFAG</sequence>
<keyword evidence="1" id="KW-0472">Membrane</keyword>
<dbReference type="GeneID" id="69802893"/>
<feature type="transmembrane region" description="Helical" evidence="1">
    <location>
        <begin position="80"/>
        <end position="98"/>
    </location>
</feature>
<feature type="transmembrane region" description="Helical" evidence="1">
    <location>
        <begin position="14"/>
        <end position="33"/>
    </location>
</feature>
<dbReference type="EMBL" id="AZGK01000002">
    <property type="protein sequence ID" value="KRM47329.1"/>
    <property type="molecule type" value="Genomic_DNA"/>
</dbReference>
<keyword evidence="1" id="KW-1133">Transmembrane helix</keyword>
<comment type="caution">
    <text evidence="2">The sequence shown here is derived from an EMBL/GenBank/DDBJ whole genome shotgun (WGS) entry which is preliminary data.</text>
</comment>
<dbReference type="Proteomes" id="UP000051957">
    <property type="component" value="Unassembled WGS sequence"/>
</dbReference>
<evidence type="ECO:0000256" key="1">
    <source>
        <dbReference type="SAM" id="Phobius"/>
    </source>
</evidence>
<keyword evidence="1" id="KW-0812">Transmembrane</keyword>
<dbReference type="PATRIC" id="fig|1423784.4.peg.1038"/>
<evidence type="ECO:0000313" key="3">
    <source>
        <dbReference type="Proteomes" id="UP000051957"/>
    </source>
</evidence>
<gene>
    <name evidence="2" type="ORF">FC51_GL001029</name>
</gene>
<dbReference type="RefSeq" id="WP_057909826.1">
    <property type="nucleotide sequence ID" value="NZ_AZGK01000002.1"/>
</dbReference>
<reference evidence="2 3" key="1">
    <citation type="journal article" date="2015" name="Genome Announc.">
        <title>Expanding the biotechnology potential of lactobacilli through comparative genomics of 213 strains and associated genera.</title>
        <authorList>
            <person name="Sun Z."/>
            <person name="Harris H.M."/>
            <person name="McCann A."/>
            <person name="Guo C."/>
            <person name="Argimon S."/>
            <person name="Zhang W."/>
            <person name="Yang X."/>
            <person name="Jeffery I.B."/>
            <person name="Cooney J.C."/>
            <person name="Kagawa T.F."/>
            <person name="Liu W."/>
            <person name="Song Y."/>
            <person name="Salvetti E."/>
            <person name="Wrobel A."/>
            <person name="Rasinkangas P."/>
            <person name="Parkhill J."/>
            <person name="Rea M.C."/>
            <person name="O'Sullivan O."/>
            <person name="Ritari J."/>
            <person name="Douillard F.P."/>
            <person name="Paul Ross R."/>
            <person name="Yang R."/>
            <person name="Briner A.E."/>
            <person name="Felis G.E."/>
            <person name="de Vos W.M."/>
            <person name="Barrangou R."/>
            <person name="Klaenhammer T.R."/>
            <person name="Caufield P.W."/>
            <person name="Cui Y."/>
            <person name="Zhang H."/>
            <person name="O'Toole P.W."/>
        </authorList>
    </citation>
    <scope>NUCLEOTIDE SEQUENCE [LARGE SCALE GENOMIC DNA]</scope>
    <source>
        <strain evidence="2 3">DSM 5707</strain>
    </source>
</reference>
<proteinExistence type="predicted"/>
<name>A0A0R1YY15_9LACO</name>
<organism evidence="2 3">
    <name type="scientific">Lentilactobacillus parabuchneri DSM 5707 = NBRC 107865</name>
    <dbReference type="NCBI Taxonomy" id="1423784"/>
    <lineage>
        <taxon>Bacteria</taxon>
        <taxon>Bacillati</taxon>
        <taxon>Bacillota</taxon>
        <taxon>Bacilli</taxon>
        <taxon>Lactobacillales</taxon>
        <taxon>Lactobacillaceae</taxon>
        <taxon>Lentilactobacillus</taxon>
    </lineage>
</organism>